<organism evidence="1 2">
    <name type="scientific">Sphaerisporangium rufum</name>
    <dbReference type="NCBI Taxonomy" id="1381558"/>
    <lineage>
        <taxon>Bacteria</taxon>
        <taxon>Bacillati</taxon>
        <taxon>Actinomycetota</taxon>
        <taxon>Actinomycetes</taxon>
        <taxon>Streptosporangiales</taxon>
        <taxon>Streptosporangiaceae</taxon>
        <taxon>Sphaerisporangium</taxon>
    </lineage>
</organism>
<gene>
    <name evidence="1" type="ORF">Sru01_06840</name>
</gene>
<reference evidence="1" key="1">
    <citation type="submission" date="2021-01" db="EMBL/GenBank/DDBJ databases">
        <title>Whole genome shotgun sequence of Sphaerisporangium rufum NBRC 109079.</title>
        <authorList>
            <person name="Komaki H."/>
            <person name="Tamura T."/>
        </authorList>
    </citation>
    <scope>NUCLEOTIDE SEQUENCE</scope>
    <source>
        <strain evidence="1">NBRC 109079</strain>
    </source>
</reference>
<dbReference type="Proteomes" id="UP000655287">
    <property type="component" value="Unassembled WGS sequence"/>
</dbReference>
<keyword evidence="2" id="KW-1185">Reference proteome</keyword>
<accession>A0A919UYZ8</accession>
<evidence type="ECO:0000313" key="2">
    <source>
        <dbReference type="Proteomes" id="UP000655287"/>
    </source>
</evidence>
<protein>
    <submittedName>
        <fullName evidence="1">Uncharacterized protein</fullName>
    </submittedName>
</protein>
<dbReference type="EMBL" id="BOOU01000010">
    <property type="protein sequence ID" value="GII75702.1"/>
    <property type="molecule type" value="Genomic_DNA"/>
</dbReference>
<evidence type="ECO:0000313" key="1">
    <source>
        <dbReference type="EMBL" id="GII75702.1"/>
    </source>
</evidence>
<sequence length="111" mass="12344">MEEQIWRLRRGGEVIGEIRVDSGDFPWLSGRFAARAGYAAVEPLFAEELALLEVIESGEEIDHDAWEAAYARIADEMELVAPDGRPVAGFLLHISGPDAWFRWSDVPSTEG</sequence>
<name>A0A919UYZ8_9ACTN</name>
<comment type="caution">
    <text evidence="1">The sequence shown here is derived from an EMBL/GenBank/DDBJ whole genome shotgun (WGS) entry which is preliminary data.</text>
</comment>
<dbReference type="RefSeq" id="WP_203982355.1">
    <property type="nucleotide sequence ID" value="NZ_BOOU01000010.1"/>
</dbReference>
<proteinExistence type="predicted"/>
<dbReference type="AlphaFoldDB" id="A0A919UYZ8"/>